<sequence>MQIPEKVLKVVVDFLGPGTEHLKYFAAEDTDLRDALHPQEAPEAYEAVKAMVQALEWQACSRRCRKVLDAVIGDSVATIRARLCAVFTTGTLRCLLCEDVCNRTCYTVPRSPCHRSCLACHIRHARAVPGDVVMDMPDDMPDVNPSWRFTLHRADRCGLILAAYLGGLTVNLIVGLQKNLQQMRLRQGIRIDGQVVKALPSLWRFVPSETLPLSPGGESLPTFVRLILRLPHEVFIQSKNPKYLSGGSTANFVRNRGAITPSSSHKHEKTGLILARDGERQDYADPAWLAAHLQAERQELKRDECYLDLRPVLRDVSRLTTGRPARSFSRHIVPSVFELVANHRFELCCHAELSAVGLDSLADLLTCVLEDRWLRRSTMESAKSASIVDLSPEILMKVRAYIGPGEEDYAYLHDKNTNLRDSLHPREMPGAHQAVKAIVPALFDRAQLRRCCRRLCEDAGDLTTIIYRMGVMPGAKADILGRGVHYVMRRPVLRDVSRLTTGRPARSFSRHIVPSVFELVANHRFELCCHAELSAVGLDSLADLLTCVLEVRAYIGPGEEDYAYLHDKNTNLRDSLHPREMPGAHQAVKAIVPALFDRAQLRRCCRRLCEDAGDRTTIIYRFGSALNTGTLRCLRCESLCGGPCYTIMRGRIACFRDCHRCHIRHTPVVESSWRMRFRTLADLNCCPVVL</sequence>
<comment type="caution">
    <text evidence="2">The sequence shown here is derived from an EMBL/GenBank/DDBJ whole genome shotgun (WGS) entry which is preliminary data.</text>
</comment>
<evidence type="ECO:0000313" key="2">
    <source>
        <dbReference type="EMBL" id="CAE7411061.1"/>
    </source>
</evidence>
<protein>
    <submittedName>
        <fullName evidence="2">Uncharacterized protein</fullName>
    </submittedName>
</protein>
<name>A0A812QZE9_9DINO</name>
<feature type="transmembrane region" description="Helical" evidence="1">
    <location>
        <begin position="157"/>
        <end position="176"/>
    </location>
</feature>
<reference evidence="2" key="1">
    <citation type="submission" date="2021-02" db="EMBL/GenBank/DDBJ databases">
        <authorList>
            <person name="Dougan E. K."/>
            <person name="Rhodes N."/>
            <person name="Thang M."/>
            <person name="Chan C."/>
        </authorList>
    </citation>
    <scope>NUCLEOTIDE SEQUENCE</scope>
</reference>
<keyword evidence="1" id="KW-0472">Membrane</keyword>
<proteinExistence type="predicted"/>
<dbReference type="AlphaFoldDB" id="A0A812QZE9"/>
<evidence type="ECO:0000256" key="1">
    <source>
        <dbReference type="SAM" id="Phobius"/>
    </source>
</evidence>
<accession>A0A812QZE9</accession>
<gene>
    <name evidence="2" type="ORF">SNAT2548_LOCUS22357</name>
</gene>
<keyword evidence="1" id="KW-0812">Transmembrane</keyword>
<dbReference type="Proteomes" id="UP000604046">
    <property type="component" value="Unassembled WGS sequence"/>
</dbReference>
<keyword evidence="1" id="KW-1133">Transmembrane helix</keyword>
<organism evidence="2 3">
    <name type="scientific">Symbiodinium natans</name>
    <dbReference type="NCBI Taxonomy" id="878477"/>
    <lineage>
        <taxon>Eukaryota</taxon>
        <taxon>Sar</taxon>
        <taxon>Alveolata</taxon>
        <taxon>Dinophyceae</taxon>
        <taxon>Suessiales</taxon>
        <taxon>Symbiodiniaceae</taxon>
        <taxon>Symbiodinium</taxon>
    </lineage>
</organism>
<dbReference type="EMBL" id="CAJNDS010002285">
    <property type="protein sequence ID" value="CAE7411061.1"/>
    <property type="molecule type" value="Genomic_DNA"/>
</dbReference>
<keyword evidence="3" id="KW-1185">Reference proteome</keyword>
<evidence type="ECO:0000313" key="3">
    <source>
        <dbReference type="Proteomes" id="UP000604046"/>
    </source>
</evidence>